<dbReference type="EMBL" id="SORX01000002">
    <property type="protein sequence ID" value="TFE02969.1"/>
    <property type="molecule type" value="Genomic_DNA"/>
</dbReference>
<evidence type="ECO:0000256" key="2">
    <source>
        <dbReference type="PIRNR" id="PIRNR026508"/>
    </source>
</evidence>
<accession>A0A4Y8LKN0</accession>
<protein>
    <submittedName>
        <fullName evidence="5">Toxic anion resistance protein</fullName>
    </submittedName>
</protein>
<organism evidence="5 6">
    <name type="scientific">Jeotgalibacillus salarius</name>
    <dbReference type="NCBI Taxonomy" id="546023"/>
    <lineage>
        <taxon>Bacteria</taxon>
        <taxon>Bacillati</taxon>
        <taxon>Bacillota</taxon>
        <taxon>Bacilli</taxon>
        <taxon>Bacillales</taxon>
        <taxon>Caryophanaceae</taxon>
        <taxon>Jeotgalibacillus</taxon>
    </lineage>
</organism>
<dbReference type="PIRSF" id="PIRSF026508">
    <property type="entry name" value="TelA"/>
    <property type="match status" value="1"/>
</dbReference>
<dbReference type="RefSeq" id="WP_134379895.1">
    <property type="nucleotide sequence ID" value="NZ_SORX01000002.1"/>
</dbReference>
<evidence type="ECO:0000256" key="1">
    <source>
        <dbReference type="ARBA" id="ARBA00005541"/>
    </source>
</evidence>
<comment type="similarity">
    <text evidence="1 2">Belongs to the TelA family.</text>
</comment>
<dbReference type="Proteomes" id="UP000297776">
    <property type="component" value="Unassembled WGS sequence"/>
</dbReference>
<evidence type="ECO:0000256" key="3">
    <source>
        <dbReference type="SAM" id="Coils"/>
    </source>
</evidence>
<evidence type="ECO:0000256" key="4">
    <source>
        <dbReference type="SAM" id="MobiDB-lite"/>
    </source>
</evidence>
<dbReference type="AlphaFoldDB" id="A0A4Y8LKN0"/>
<dbReference type="PANTHER" id="PTHR38432">
    <property type="entry name" value="TELA-LIKE PROTEIN SAOUHSC_01408"/>
    <property type="match status" value="1"/>
</dbReference>
<dbReference type="OrthoDB" id="9768858at2"/>
<name>A0A4Y8LKN0_9BACL</name>
<feature type="coiled-coil region" evidence="3">
    <location>
        <begin position="360"/>
        <end position="387"/>
    </location>
</feature>
<dbReference type="InterPro" id="IPR008863">
    <property type="entry name" value="Toxic_anion-R_TelA"/>
</dbReference>
<dbReference type="PANTHER" id="PTHR38432:SF1">
    <property type="entry name" value="TELA-LIKE PROTEIN SAOUHSC_01408"/>
    <property type="match status" value="1"/>
</dbReference>
<evidence type="ECO:0000313" key="6">
    <source>
        <dbReference type="Proteomes" id="UP000297776"/>
    </source>
</evidence>
<keyword evidence="3" id="KW-0175">Coiled coil</keyword>
<proteinExistence type="inferred from homology"/>
<evidence type="ECO:0000313" key="5">
    <source>
        <dbReference type="EMBL" id="TFE02969.1"/>
    </source>
</evidence>
<comment type="caution">
    <text evidence="5">The sequence shown here is derived from an EMBL/GenBank/DDBJ whole genome shotgun (WGS) entry which is preliminary data.</text>
</comment>
<keyword evidence="6" id="KW-1185">Reference proteome</keyword>
<sequence length="393" mass="45096">MEDKQQVKVEERSSNLDDLLANPFGENEVTTVEKDSNQNPAPKRLADVLTEEDRKQAEILSKQIDPADHQSILQYGTAAQSKLSNFSHAMLDHVQRKDVGPIGDILKELMDRLEQIDPDELTEQKKNVISKLFSRVNRSVNEILSKYQKVGAQVDRISVRLDHSKKSLIDDIQMLDQLYNENKEYFQALNIYIAAAEIKREDLENNVIPTLRNKAEKSTDQMAYQEVNDMMQFLDRLDKRIHDLQLSRQITIQSAPQIRMIQNINQALAEKIQASILTAIPLWKNQIAIALTLFRQQRAVEAQKQVTKTTNELLLKNSEMLKTNSIETAKENERGIVDIETLKTTQSNLVSTLEETLRIQEEGRQKRRQAEGEIQAMEAELKQQLLQLKNKGS</sequence>
<reference evidence="5 6" key="1">
    <citation type="submission" date="2019-03" db="EMBL/GenBank/DDBJ databases">
        <authorList>
            <person name="Yang Y."/>
        </authorList>
    </citation>
    <scope>NUCLEOTIDE SEQUENCE [LARGE SCALE GENOMIC DNA]</scope>
    <source>
        <strain evidence="5 6">ASL-1</strain>
    </source>
</reference>
<feature type="compositionally biased region" description="Basic and acidic residues" evidence="4">
    <location>
        <begin position="1"/>
        <end position="15"/>
    </location>
</feature>
<dbReference type="Pfam" id="PF05816">
    <property type="entry name" value="TelA"/>
    <property type="match status" value="1"/>
</dbReference>
<gene>
    <name evidence="5" type="ORF">E2626_03940</name>
</gene>
<feature type="region of interest" description="Disordered" evidence="4">
    <location>
        <begin position="1"/>
        <end position="43"/>
    </location>
</feature>